<keyword evidence="7" id="KW-0460">Magnesium</keyword>
<organism evidence="12">
    <name type="scientific">Enterobius vermicularis</name>
    <name type="common">Human pinworm</name>
    <dbReference type="NCBI Taxonomy" id="51028"/>
    <lineage>
        <taxon>Eukaryota</taxon>
        <taxon>Metazoa</taxon>
        <taxon>Ecdysozoa</taxon>
        <taxon>Nematoda</taxon>
        <taxon>Chromadorea</taxon>
        <taxon>Rhabditida</taxon>
        <taxon>Spirurina</taxon>
        <taxon>Oxyuridomorpha</taxon>
        <taxon>Oxyuroidea</taxon>
        <taxon>Oxyuridae</taxon>
        <taxon>Enterobius</taxon>
    </lineage>
</organism>
<evidence type="ECO:0000256" key="2">
    <source>
        <dbReference type="ARBA" id="ARBA00022679"/>
    </source>
</evidence>
<evidence type="ECO:0000256" key="7">
    <source>
        <dbReference type="ARBA" id="ARBA00022842"/>
    </source>
</evidence>
<dbReference type="PROSITE" id="PS51374">
    <property type="entry name" value="NDPK_LIKE"/>
    <property type="match status" value="1"/>
</dbReference>
<keyword evidence="5" id="KW-0418">Kinase</keyword>
<gene>
    <name evidence="10" type="ORF">EVEC_LOCUS7965</name>
</gene>
<evidence type="ECO:0000256" key="5">
    <source>
        <dbReference type="ARBA" id="ARBA00022777"/>
    </source>
</evidence>
<keyword evidence="4" id="KW-0547">Nucleotide-binding</keyword>
<dbReference type="GO" id="GO:0046872">
    <property type="term" value="F:metal ion binding"/>
    <property type="evidence" value="ECO:0007669"/>
    <property type="project" value="UniProtKB-KW"/>
</dbReference>
<protein>
    <submittedName>
        <fullName evidence="12">NDK domain-containing protein</fullName>
    </submittedName>
</protein>
<evidence type="ECO:0000256" key="8">
    <source>
        <dbReference type="PROSITE-ProRule" id="PRU00706"/>
    </source>
</evidence>
<keyword evidence="11" id="KW-1185">Reference proteome</keyword>
<keyword evidence="3" id="KW-0479">Metal-binding</keyword>
<sequence length="82" mass="9159">MELRCKNGSAIDRWRSLMGPSKMARNLLPQNRRNLRSAYAISDTRNLVHGADSEQNAAEEMKLFAPLPTFDIANLISDDASP</sequence>
<dbReference type="OrthoDB" id="25346at2759"/>
<evidence type="ECO:0000256" key="4">
    <source>
        <dbReference type="ARBA" id="ARBA00022741"/>
    </source>
</evidence>
<dbReference type="InterPro" id="IPR037994">
    <property type="entry name" value="NDPk6"/>
</dbReference>
<feature type="domain" description="Nucleoside diphosphate kinase-like" evidence="9">
    <location>
        <begin position="7"/>
        <end position="64"/>
    </location>
</feature>
<comment type="cofactor">
    <cofactor evidence="1">
        <name>Mg(2+)</name>
        <dbReference type="ChEBI" id="CHEBI:18420"/>
    </cofactor>
</comment>
<keyword evidence="2" id="KW-0808">Transferase</keyword>
<dbReference type="InterPro" id="IPR034907">
    <property type="entry name" value="NDK-like_dom"/>
</dbReference>
<dbReference type="WBParaSite" id="EVEC_0000848101-mRNA-1">
    <property type="protein sequence ID" value="EVEC_0000848101-mRNA-1"/>
    <property type="gene ID" value="EVEC_0000848101"/>
</dbReference>
<evidence type="ECO:0000259" key="9">
    <source>
        <dbReference type="Pfam" id="PF00334"/>
    </source>
</evidence>
<name>A0A0N4VD15_ENTVE</name>
<evidence type="ECO:0000313" key="10">
    <source>
        <dbReference type="EMBL" id="VDD93214.1"/>
    </source>
</evidence>
<evidence type="ECO:0000256" key="6">
    <source>
        <dbReference type="ARBA" id="ARBA00022840"/>
    </source>
</evidence>
<proteinExistence type="inferred from homology"/>
<evidence type="ECO:0000256" key="3">
    <source>
        <dbReference type="ARBA" id="ARBA00022723"/>
    </source>
</evidence>
<dbReference type="PANTHER" id="PTHR46956:SF1">
    <property type="entry name" value="NUCLEOSIDE DIPHOSPHATE KINASE 6"/>
    <property type="match status" value="1"/>
</dbReference>
<dbReference type="STRING" id="51028.A0A0N4VD15"/>
<comment type="caution">
    <text evidence="8">Lacks conserved residue(s) required for the propagation of feature annotation.</text>
</comment>
<dbReference type="AlphaFoldDB" id="A0A0N4VD15"/>
<evidence type="ECO:0000313" key="11">
    <source>
        <dbReference type="Proteomes" id="UP000274131"/>
    </source>
</evidence>
<comment type="similarity">
    <text evidence="8">Belongs to the NDK family.</text>
</comment>
<dbReference type="Gene3D" id="3.30.70.141">
    <property type="entry name" value="Nucleoside diphosphate kinase-like domain"/>
    <property type="match status" value="1"/>
</dbReference>
<accession>A0A0N4VD15</accession>
<dbReference type="InterPro" id="IPR036850">
    <property type="entry name" value="NDK-like_dom_sf"/>
</dbReference>
<dbReference type="SUPFAM" id="SSF54919">
    <property type="entry name" value="Nucleoside diphosphate kinase, NDK"/>
    <property type="match status" value="1"/>
</dbReference>
<dbReference type="Proteomes" id="UP000274131">
    <property type="component" value="Unassembled WGS sequence"/>
</dbReference>
<evidence type="ECO:0000313" key="12">
    <source>
        <dbReference type="WBParaSite" id="EVEC_0000848101-mRNA-1"/>
    </source>
</evidence>
<dbReference type="PANTHER" id="PTHR46956">
    <property type="entry name" value="NUCLEOSIDE DIPHOSPHATE KINASE 6"/>
    <property type="match status" value="1"/>
</dbReference>
<dbReference type="EMBL" id="UXUI01009185">
    <property type="protein sequence ID" value="VDD93214.1"/>
    <property type="molecule type" value="Genomic_DNA"/>
</dbReference>
<reference evidence="10 11" key="2">
    <citation type="submission" date="2018-10" db="EMBL/GenBank/DDBJ databases">
        <authorList>
            <consortium name="Pathogen Informatics"/>
        </authorList>
    </citation>
    <scope>NUCLEOTIDE SEQUENCE [LARGE SCALE GENOMIC DNA]</scope>
</reference>
<keyword evidence="6" id="KW-0067">ATP-binding</keyword>
<reference evidence="12" key="1">
    <citation type="submission" date="2017-02" db="UniProtKB">
        <authorList>
            <consortium name="WormBaseParasite"/>
        </authorList>
    </citation>
    <scope>IDENTIFICATION</scope>
</reference>
<evidence type="ECO:0000256" key="1">
    <source>
        <dbReference type="ARBA" id="ARBA00001946"/>
    </source>
</evidence>
<dbReference type="GO" id="GO:0005524">
    <property type="term" value="F:ATP binding"/>
    <property type="evidence" value="ECO:0007669"/>
    <property type="project" value="UniProtKB-KW"/>
</dbReference>
<dbReference type="Pfam" id="PF00334">
    <property type="entry name" value="NDK"/>
    <property type="match status" value="1"/>
</dbReference>
<dbReference type="GO" id="GO:0004550">
    <property type="term" value="F:nucleoside diphosphate kinase activity"/>
    <property type="evidence" value="ECO:0007669"/>
    <property type="project" value="InterPro"/>
</dbReference>